<dbReference type="SUPFAM" id="SSF50475">
    <property type="entry name" value="FMN-binding split barrel"/>
    <property type="match status" value="1"/>
</dbReference>
<proteinExistence type="predicted"/>
<protein>
    <recommendedName>
        <fullName evidence="3">DUF2470 domain-containing protein</fullName>
    </recommendedName>
</protein>
<reference evidence="2" key="1">
    <citation type="submission" date="2016-06" db="EMBL/GenBank/DDBJ databases">
        <authorList>
            <person name="Varghese N."/>
        </authorList>
    </citation>
    <scope>NUCLEOTIDE SEQUENCE [LARGE SCALE GENOMIC DNA]</scope>
    <source>
        <strain evidence="2">DSM 45555</strain>
    </source>
</reference>
<evidence type="ECO:0008006" key="3">
    <source>
        <dbReference type="Google" id="ProtNLM"/>
    </source>
</evidence>
<gene>
    <name evidence="1" type="ORF">GA0070215_103193</name>
</gene>
<dbReference type="Gene3D" id="3.20.180.10">
    <property type="entry name" value="PNP-oxidase-like"/>
    <property type="match status" value="1"/>
</dbReference>
<dbReference type="RefSeq" id="WP_091042535.1">
    <property type="nucleotide sequence ID" value="NZ_FMCV01000003.1"/>
</dbReference>
<name>A0A1C4VIF5_9ACTN</name>
<keyword evidence="2" id="KW-1185">Reference proteome</keyword>
<dbReference type="InterPro" id="IPR037119">
    <property type="entry name" value="Haem_oxidase_HugZ-like_sf"/>
</dbReference>
<sequence length="293" mass="29920">MALHPAGRPTPTAGVAPVAAVRSAGGTGTSATPCDAVAARCVLTAASSLRLTLADTSADLLSAHAVLPDGTIVLAVDAMSRTGGLLVAARGHRGAVHLDVTDLAPVAVRSRVRSRLRILGTARRFDPAALDACDPATVMSLLGLPPVALWAVEPDEVVLDRAADPVAVDLGAYRAARPDPIAVDEAAHLAHLTRCHRDVLDRLGALVDPAGSARVVPVALDAEGVVLRAERPGDHIDTRLPFTRPVTAGSGLAEALRTLLAQGGRVDLGSRRSISEAGGGGCLISDLHADETT</sequence>
<dbReference type="EMBL" id="FMCV01000003">
    <property type="protein sequence ID" value="SCE83753.1"/>
    <property type="molecule type" value="Genomic_DNA"/>
</dbReference>
<dbReference type="AlphaFoldDB" id="A0A1C4VIF5"/>
<dbReference type="Proteomes" id="UP000198551">
    <property type="component" value="Unassembled WGS sequence"/>
</dbReference>
<accession>A0A1C4VIF5</accession>
<evidence type="ECO:0000313" key="1">
    <source>
        <dbReference type="EMBL" id="SCE83753.1"/>
    </source>
</evidence>
<evidence type="ECO:0000313" key="2">
    <source>
        <dbReference type="Proteomes" id="UP000198551"/>
    </source>
</evidence>
<organism evidence="1 2">
    <name type="scientific">Micromonospora marina</name>
    <dbReference type="NCBI Taxonomy" id="307120"/>
    <lineage>
        <taxon>Bacteria</taxon>
        <taxon>Bacillati</taxon>
        <taxon>Actinomycetota</taxon>
        <taxon>Actinomycetes</taxon>
        <taxon>Micromonosporales</taxon>
        <taxon>Micromonosporaceae</taxon>
        <taxon>Micromonospora</taxon>
    </lineage>
</organism>